<dbReference type="InterPro" id="IPR003593">
    <property type="entry name" value="AAA+_ATPase"/>
</dbReference>
<evidence type="ECO:0000259" key="5">
    <source>
        <dbReference type="SMART" id="SM00382"/>
    </source>
</evidence>
<keyword evidence="2" id="KW-0547">Nucleotide-binding</keyword>
<keyword evidence="7" id="KW-1185">Reference proteome</keyword>
<feature type="domain" description="AAA+ ATPase" evidence="5">
    <location>
        <begin position="264"/>
        <end position="406"/>
    </location>
</feature>
<dbReference type="GO" id="GO:0005524">
    <property type="term" value="F:ATP binding"/>
    <property type="evidence" value="ECO:0007669"/>
    <property type="project" value="UniProtKB-KW"/>
</dbReference>
<dbReference type="FunFam" id="3.40.50.300:FF:000216">
    <property type="entry name" value="Type VII secretion ATPase EccA"/>
    <property type="match status" value="2"/>
</dbReference>
<dbReference type="PRINTS" id="PR00819">
    <property type="entry name" value="CBXCFQXSUPER"/>
</dbReference>
<dbReference type="GO" id="GO:0016887">
    <property type="term" value="F:ATP hydrolysis activity"/>
    <property type="evidence" value="ECO:0007669"/>
    <property type="project" value="InterPro"/>
</dbReference>
<evidence type="ECO:0000313" key="7">
    <source>
        <dbReference type="Proteomes" id="UP000040576"/>
    </source>
</evidence>
<protein>
    <submittedName>
        <fullName evidence="6">Stage V sporulation protein K</fullName>
    </submittedName>
</protein>
<reference evidence="6 7" key="1">
    <citation type="submission" date="2014-07" db="EMBL/GenBank/DDBJ databases">
        <authorList>
            <person name="Wibberg Daniel"/>
        </authorList>
    </citation>
    <scope>NUCLEOTIDE SEQUENCE [LARGE SCALE GENOMIC DNA]</scope>
</reference>
<accession>A0A090KS82</accession>
<dbReference type="InterPro" id="IPR000641">
    <property type="entry name" value="CbxX/CfxQ"/>
</dbReference>
<comment type="similarity">
    <text evidence="1">Belongs to the CbxX/CfxQ family.</text>
</comment>
<dbReference type="PANTHER" id="PTHR43392:SF2">
    <property type="entry name" value="AAA-TYPE ATPASE FAMILY PROTEIN _ ANKYRIN REPEAT FAMILY PROTEIN"/>
    <property type="match status" value="1"/>
</dbReference>
<dbReference type="Pfam" id="PF00004">
    <property type="entry name" value="AAA"/>
    <property type="match status" value="2"/>
</dbReference>
<keyword evidence="3" id="KW-0067">ATP-binding</keyword>
<dbReference type="InterPro" id="IPR027417">
    <property type="entry name" value="P-loop_NTPase"/>
</dbReference>
<dbReference type="SMART" id="SM00382">
    <property type="entry name" value="AAA"/>
    <property type="match status" value="2"/>
</dbReference>
<dbReference type="SUPFAM" id="SSF52540">
    <property type="entry name" value="P-loop containing nucleoside triphosphate hydrolases"/>
    <property type="match status" value="2"/>
</dbReference>
<dbReference type="PANTHER" id="PTHR43392">
    <property type="entry name" value="AAA-TYPE ATPASE FAMILY PROTEIN / ANKYRIN REPEAT FAMILY PROTEIN"/>
    <property type="match status" value="1"/>
</dbReference>
<feature type="coiled-coil region" evidence="4">
    <location>
        <begin position="146"/>
        <end position="180"/>
    </location>
</feature>
<dbReference type="CDD" id="cd00009">
    <property type="entry name" value="AAA"/>
    <property type="match status" value="1"/>
</dbReference>
<dbReference type="Proteomes" id="UP000040576">
    <property type="component" value="Unassembled WGS sequence"/>
</dbReference>
<dbReference type="RefSeq" id="WP_034770059.1">
    <property type="nucleotide sequence ID" value="NZ_CCRF01000050.1"/>
</dbReference>
<dbReference type="Gene3D" id="1.10.8.60">
    <property type="match status" value="2"/>
</dbReference>
<feature type="domain" description="AAA+ ATPase" evidence="5">
    <location>
        <begin position="540"/>
        <end position="678"/>
    </location>
</feature>
<evidence type="ECO:0000256" key="4">
    <source>
        <dbReference type="SAM" id="Coils"/>
    </source>
</evidence>
<gene>
    <name evidence="6" type="ORF">BT1A1_1747</name>
</gene>
<dbReference type="InterPro" id="IPR041627">
    <property type="entry name" value="AAA_lid_6"/>
</dbReference>
<dbReference type="Gene3D" id="3.40.50.300">
    <property type="entry name" value="P-loop containing nucleotide triphosphate hydrolases"/>
    <property type="match status" value="2"/>
</dbReference>
<evidence type="ECO:0000313" key="6">
    <source>
        <dbReference type="EMBL" id="CEE01574.1"/>
    </source>
</evidence>
<sequence length="767" mass="88025">MNKMNSSKAEQIKKTYSEQEMLDYLISNYDQLKSEQPKYLADLIVSFTNQLLNTGMNQQFIKRWLEHALKIDPKNKPALSSLSTYRLQEKRQLTNSLVFPPLRESDNRSQRQSTLLKYRQVCESFLLLADEELQQLQHELLLFKDNEQMKKTYDDLIEVLEKIIEEIVQLQKRLNDFDELSGRTFYNVNQVEQIQETVTTITELKNRWINYFVDPAEDQETTALQQLNEMIGLTDVKRRIENFYRYLKFQKSRKEFGLQTKDEPSLNMILLGNPGTGKTTIARLLAKIYHELGVLPSEEVIETNRSQLVGSFVGQTEENVRMIVEKALGGVLFIDEAYSLKRTGQSGNDYGQTAIDTLVSLMTSKEYGGKFSVILAGYPEEMRQFLDANTGLRSRFPQSNIIELPDYSLEELLEIGQKIARSNDFLLTTKAKKSLAYLIEQEQVDQTFGNARAVHNLIMQAIFQKGFQKQSTQPEIFFYTVLDENDFKKPAKNEQDSLSPIEKLNKLVGLKEVKDAVQTYISFVKMQTLRREHNYPSVPIQLHSVFTGNPGTGKTTVAKIYAELLKECGMLKRGHLVVVGRADLIAGYVGQSALKTKKKIQEALGGVLFIDEAYSLFRENNQDYGKEVVDTIVDEMTKHGENLVIILAGYPNEMEQLLESNPGLKSRFKKFFHFEDYSAEELIAIMKLFAKSYAYELDKDAVQLLQHELSIKKPKGNGRFAENLIHEAIQQQSLRLMKTDHTLDLACVNRLTKEDINAAFQILLKGE</sequence>
<organism evidence="6 7">
    <name type="scientific">Caldibacillus thermoamylovorans</name>
    <dbReference type="NCBI Taxonomy" id="35841"/>
    <lineage>
        <taxon>Bacteria</taxon>
        <taxon>Bacillati</taxon>
        <taxon>Bacillota</taxon>
        <taxon>Bacilli</taxon>
        <taxon>Bacillales</taxon>
        <taxon>Bacillaceae</taxon>
        <taxon>Caldibacillus</taxon>
    </lineage>
</organism>
<dbReference type="InterPro" id="IPR003959">
    <property type="entry name" value="ATPase_AAA_core"/>
</dbReference>
<evidence type="ECO:0000256" key="3">
    <source>
        <dbReference type="ARBA" id="ARBA00022840"/>
    </source>
</evidence>
<evidence type="ECO:0000256" key="2">
    <source>
        <dbReference type="ARBA" id="ARBA00022741"/>
    </source>
</evidence>
<dbReference type="EMBL" id="CCRF01000050">
    <property type="protein sequence ID" value="CEE01574.1"/>
    <property type="molecule type" value="Genomic_DNA"/>
</dbReference>
<name>A0A090KS82_9BACI</name>
<dbReference type="AlphaFoldDB" id="A0A090KS82"/>
<dbReference type="InterPro" id="IPR050773">
    <property type="entry name" value="CbxX/CfxQ_RuBisCO_ESX"/>
</dbReference>
<dbReference type="Pfam" id="PF17866">
    <property type="entry name" value="AAA_lid_6"/>
    <property type="match status" value="2"/>
</dbReference>
<keyword evidence="4" id="KW-0175">Coiled coil</keyword>
<evidence type="ECO:0000256" key="1">
    <source>
        <dbReference type="ARBA" id="ARBA00010378"/>
    </source>
</evidence>
<proteinExistence type="inferred from homology"/>